<dbReference type="SUPFAM" id="SSF52540">
    <property type="entry name" value="P-loop containing nucleoside triphosphate hydrolases"/>
    <property type="match status" value="1"/>
</dbReference>
<dbReference type="GO" id="GO:0016020">
    <property type="term" value="C:membrane"/>
    <property type="evidence" value="ECO:0007669"/>
    <property type="project" value="TreeGrafter"/>
</dbReference>
<protein>
    <submittedName>
        <fullName evidence="4">ABC transporter domain-containing protein</fullName>
    </submittedName>
</protein>
<name>A0A7E4VNU4_PANRE</name>
<evidence type="ECO:0000256" key="1">
    <source>
        <dbReference type="ARBA" id="ARBA00022741"/>
    </source>
</evidence>
<dbReference type="InterPro" id="IPR027417">
    <property type="entry name" value="P-loop_NTPase"/>
</dbReference>
<dbReference type="FunFam" id="3.40.50.300:FF:003492">
    <property type="entry name" value="AGAP012735-PA"/>
    <property type="match status" value="1"/>
</dbReference>
<evidence type="ECO:0000256" key="2">
    <source>
        <dbReference type="ARBA" id="ARBA00022840"/>
    </source>
</evidence>
<dbReference type="GO" id="GO:0042626">
    <property type="term" value="F:ATPase-coupled transmembrane transporter activity"/>
    <property type="evidence" value="ECO:0007669"/>
    <property type="project" value="TreeGrafter"/>
</dbReference>
<dbReference type="WBParaSite" id="Pan_g2345.t1">
    <property type="protein sequence ID" value="Pan_g2345.t1"/>
    <property type="gene ID" value="Pan_g2345"/>
</dbReference>
<accession>A0A7E4VNU4</accession>
<dbReference type="Proteomes" id="UP000492821">
    <property type="component" value="Unassembled WGS sequence"/>
</dbReference>
<reference evidence="3" key="1">
    <citation type="journal article" date="2013" name="Genetics">
        <title>The draft genome and transcriptome of Panagrellus redivivus are shaped by the harsh demands of a free-living lifestyle.</title>
        <authorList>
            <person name="Srinivasan J."/>
            <person name="Dillman A.R."/>
            <person name="Macchietto M.G."/>
            <person name="Heikkinen L."/>
            <person name="Lakso M."/>
            <person name="Fracchia K.M."/>
            <person name="Antoshechkin I."/>
            <person name="Mortazavi A."/>
            <person name="Wong G."/>
            <person name="Sternberg P.W."/>
        </authorList>
    </citation>
    <scope>NUCLEOTIDE SEQUENCE [LARGE SCALE GENOMIC DNA]</scope>
    <source>
        <strain evidence="3">MT8872</strain>
    </source>
</reference>
<organism evidence="3 4">
    <name type="scientific">Panagrellus redivivus</name>
    <name type="common">Microworm</name>
    <dbReference type="NCBI Taxonomy" id="6233"/>
    <lineage>
        <taxon>Eukaryota</taxon>
        <taxon>Metazoa</taxon>
        <taxon>Ecdysozoa</taxon>
        <taxon>Nematoda</taxon>
        <taxon>Chromadorea</taxon>
        <taxon>Rhabditida</taxon>
        <taxon>Tylenchina</taxon>
        <taxon>Panagrolaimomorpha</taxon>
        <taxon>Panagrolaimoidea</taxon>
        <taxon>Panagrolaimidae</taxon>
        <taxon>Panagrellus</taxon>
    </lineage>
</organism>
<dbReference type="GO" id="GO:0005524">
    <property type="term" value="F:ATP binding"/>
    <property type="evidence" value="ECO:0007669"/>
    <property type="project" value="UniProtKB-KW"/>
</dbReference>
<dbReference type="PANTHER" id="PTHR24223">
    <property type="entry name" value="ATP-BINDING CASSETTE SUB-FAMILY C"/>
    <property type="match status" value="1"/>
</dbReference>
<reference evidence="4" key="2">
    <citation type="submission" date="2020-10" db="UniProtKB">
        <authorList>
            <consortium name="WormBaseParasite"/>
        </authorList>
    </citation>
    <scope>IDENTIFICATION</scope>
</reference>
<dbReference type="PANTHER" id="PTHR24223:SF415">
    <property type="entry name" value="FI20190P1"/>
    <property type="match status" value="1"/>
</dbReference>
<evidence type="ECO:0000313" key="4">
    <source>
        <dbReference type="WBParaSite" id="Pan_g2345.t1"/>
    </source>
</evidence>
<proteinExistence type="predicted"/>
<dbReference type="InterPro" id="IPR050173">
    <property type="entry name" value="ABC_transporter_C-like"/>
</dbReference>
<dbReference type="AlphaFoldDB" id="A0A7E4VNU4"/>
<keyword evidence="1" id="KW-0547">Nucleotide-binding</keyword>
<evidence type="ECO:0000313" key="3">
    <source>
        <dbReference type="Proteomes" id="UP000492821"/>
    </source>
</evidence>
<dbReference type="Gene3D" id="3.40.50.300">
    <property type="entry name" value="P-loop containing nucleotide triphosphate hydrolases"/>
    <property type="match status" value="1"/>
</dbReference>
<sequence length="338" mass="37816">MARGNVADPVILISSTTLSQTTPCAYPVYIERNACGVHDSYILDGLFFFCDPDSTVSMSEMQLVDENLQRVYQKHQTKCVCSGKHTSAQCWYKFGFAFLRELLPIEGVVTEGLSGEHCALNRTLLAHQMPSTTWAMDPPSLLNYGENYARVVRERWNMGDCGEDLLILVVQRRPTGLVPHEFGNDGRPPMLFLSYGSLVAEKVISLESPYLQHSGRDASNQNPLERIVAEANDEFMKGVGQRQLVCLARAILRHTQILILDEATASVDQHTDALIQKTIRNKFSTSTIVTIAHRVHTIVDYDRIMVLNNGIIAEFDAPETLLKDPKSIFSQMAKSHSE</sequence>
<keyword evidence="3" id="KW-1185">Reference proteome</keyword>
<keyword evidence="2" id="KW-0067">ATP-binding</keyword>